<dbReference type="Pfam" id="PF21760">
    <property type="entry name" value="SecD_1st"/>
    <property type="match status" value="1"/>
</dbReference>
<keyword evidence="4" id="KW-0653">Protein transport</keyword>
<evidence type="ECO:0000256" key="6">
    <source>
        <dbReference type="ARBA" id="ARBA00023010"/>
    </source>
</evidence>
<evidence type="ECO:0000256" key="1">
    <source>
        <dbReference type="ARBA" id="ARBA00022448"/>
    </source>
</evidence>
<dbReference type="PANTHER" id="PTHR30081:SF1">
    <property type="entry name" value="PROTEIN TRANSLOCASE SUBUNIT SECD"/>
    <property type="match status" value="1"/>
</dbReference>
<feature type="non-terminal residue" evidence="11">
    <location>
        <position position="354"/>
    </location>
</feature>
<evidence type="ECO:0000259" key="10">
    <source>
        <dbReference type="Pfam" id="PF22599"/>
    </source>
</evidence>
<feature type="domain" description="SecDF P1 head subdomain" evidence="10">
    <location>
        <begin position="207"/>
        <end position="304"/>
    </location>
</feature>
<gene>
    <name evidence="11" type="ORF">LCGC14_1727970</name>
</gene>
<dbReference type="Gene3D" id="3.30.1360.200">
    <property type="match status" value="1"/>
</dbReference>
<dbReference type="AlphaFoldDB" id="A0A0F9KA34"/>
<dbReference type="InterPro" id="IPR054384">
    <property type="entry name" value="SecDF_P1_head"/>
</dbReference>
<dbReference type="EMBL" id="LAZR01015641">
    <property type="protein sequence ID" value="KKM08033.1"/>
    <property type="molecule type" value="Genomic_DNA"/>
</dbReference>
<feature type="transmembrane region" description="Helical" evidence="8">
    <location>
        <begin position="6"/>
        <end position="25"/>
    </location>
</feature>
<protein>
    <recommendedName>
        <fullName evidence="12">Protein translocase subunit SecD</fullName>
    </recommendedName>
</protein>
<proteinExistence type="predicted"/>
<evidence type="ECO:0000256" key="7">
    <source>
        <dbReference type="ARBA" id="ARBA00023136"/>
    </source>
</evidence>
<keyword evidence="6" id="KW-0811">Translocation</keyword>
<dbReference type="Gene3D" id="3.30.70.3220">
    <property type="match status" value="1"/>
</dbReference>
<keyword evidence="3 8" id="KW-0812">Transmembrane</keyword>
<feature type="domain" description="Protein translocase subunit SecDF P1" evidence="9">
    <location>
        <begin position="88"/>
        <end position="140"/>
    </location>
</feature>
<dbReference type="InterPro" id="IPR048631">
    <property type="entry name" value="SecD_1st"/>
</dbReference>
<name>A0A0F9KA34_9ZZZZ</name>
<reference evidence="11" key="1">
    <citation type="journal article" date="2015" name="Nature">
        <title>Complex archaea that bridge the gap between prokaryotes and eukaryotes.</title>
        <authorList>
            <person name="Spang A."/>
            <person name="Saw J.H."/>
            <person name="Jorgensen S.L."/>
            <person name="Zaremba-Niedzwiedzka K."/>
            <person name="Martijn J."/>
            <person name="Lind A.E."/>
            <person name="van Eijk R."/>
            <person name="Schleper C."/>
            <person name="Guy L."/>
            <person name="Ettema T.J."/>
        </authorList>
    </citation>
    <scope>NUCLEOTIDE SEQUENCE</scope>
</reference>
<evidence type="ECO:0000256" key="3">
    <source>
        <dbReference type="ARBA" id="ARBA00022692"/>
    </source>
</evidence>
<evidence type="ECO:0008006" key="12">
    <source>
        <dbReference type="Google" id="ProtNLM"/>
    </source>
</evidence>
<evidence type="ECO:0000256" key="2">
    <source>
        <dbReference type="ARBA" id="ARBA00022475"/>
    </source>
</evidence>
<keyword evidence="1" id="KW-0813">Transport</keyword>
<evidence type="ECO:0000259" key="9">
    <source>
        <dbReference type="Pfam" id="PF21760"/>
    </source>
</evidence>
<evidence type="ECO:0000256" key="8">
    <source>
        <dbReference type="SAM" id="Phobius"/>
    </source>
</evidence>
<evidence type="ECO:0000256" key="5">
    <source>
        <dbReference type="ARBA" id="ARBA00022989"/>
    </source>
</evidence>
<accession>A0A0F9KA34</accession>
<evidence type="ECO:0000256" key="4">
    <source>
        <dbReference type="ARBA" id="ARBA00022927"/>
    </source>
</evidence>
<keyword evidence="7 8" id="KW-0472">Membrane</keyword>
<dbReference type="GO" id="GO:0015031">
    <property type="term" value="P:protein transport"/>
    <property type="evidence" value="ECO:0007669"/>
    <property type="project" value="UniProtKB-KW"/>
</dbReference>
<dbReference type="GO" id="GO:0005886">
    <property type="term" value="C:plasma membrane"/>
    <property type="evidence" value="ECO:0007669"/>
    <property type="project" value="TreeGrafter"/>
</dbReference>
<dbReference type="InterPro" id="IPR022646">
    <property type="entry name" value="SecD/SecF_CS"/>
</dbReference>
<organism evidence="11">
    <name type="scientific">marine sediment metagenome</name>
    <dbReference type="NCBI Taxonomy" id="412755"/>
    <lineage>
        <taxon>unclassified sequences</taxon>
        <taxon>metagenomes</taxon>
        <taxon>ecological metagenomes</taxon>
    </lineage>
</organism>
<keyword evidence="5 8" id="KW-1133">Transmembrane helix</keyword>
<keyword evidence="2" id="KW-1003">Cell membrane</keyword>
<comment type="caution">
    <text evidence="11">The sequence shown here is derived from an EMBL/GenBank/DDBJ whole genome shotgun (WGS) entry which is preliminary data.</text>
</comment>
<sequence>MRNRINWITLALVTVLTVFSVIVVWPDMPKRYLPDFIDWPSGNGLNLFGLERREMKLGLDLKGGTYVLLEADTSRLAPGTDIGDALEGVKDVLERRVNAFGVSETEITREGSNRLAVQMPGIDPDEARELLGKTAQLEFLKPVRDDVGGIVCEAADGSTYTQPYLSGLFVQDEVNDTVTCPPNDEGMVGVMVWEHATGTDSQGMERVLTGSFLKANSRVVGPPPTVVIEFTGEGSLLFEQITTELSPSSSAPQGLPLGIFLDEELIGAPTVSVPITGGNSTITGLDFDEARTLSIQLNTGALPVPLQAIQETEVDATLGDREVVRTVQAGLIGILAVMVFMVLYYRLPGVLAAL</sequence>
<feature type="transmembrane region" description="Helical" evidence="8">
    <location>
        <begin position="329"/>
        <end position="347"/>
    </location>
</feature>
<evidence type="ECO:0000313" key="11">
    <source>
        <dbReference type="EMBL" id="KKM08033.1"/>
    </source>
</evidence>
<dbReference type="InterPro" id="IPR022813">
    <property type="entry name" value="SecD/SecF_arch_bac"/>
</dbReference>
<dbReference type="Pfam" id="PF22599">
    <property type="entry name" value="SecDF_P1_head"/>
    <property type="match status" value="1"/>
</dbReference>
<dbReference type="PANTHER" id="PTHR30081">
    <property type="entry name" value="PROTEIN-EXPORT MEMBRANE PROTEIN SEC"/>
    <property type="match status" value="1"/>
</dbReference>
<dbReference type="Pfam" id="PF07549">
    <property type="entry name" value="Sec_GG"/>
    <property type="match status" value="1"/>
</dbReference>